<dbReference type="AlphaFoldDB" id="A0A6G0MM51"/>
<comment type="caution">
    <text evidence="1">The sequence shown here is derived from an EMBL/GenBank/DDBJ whole genome shotgun (WGS) entry which is preliminary data.</text>
</comment>
<dbReference type="Proteomes" id="UP000476176">
    <property type="component" value="Unassembled WGS sequence"/>
</dbReference>
<reference evidence="1 2" key="1">
    <citation type="submission" date="2018-09" db="EMBL/GenBank/DDBJ databases">
        <title>Genomic investigation of the strawberry pathogen Phytophthora fragariae indicates pathogenicity is determined by transcriptional variation in three key races.</title>
        <authorList>
            <person name="Adams T.M."/>
            <person name="Armitage A.D."/>
            <person name="Sobczyk M.K."/>
            <person name="Bates H.J."/>
            <person name="Dunwell J.M."/>
            <person name="Nellist C.F."/>
            <person name="Harrison R.J."/>
        </authorList>
    </citation>
    <scope>NUCLEOTIDE SEQUENCE [LARGE SCALE GENOMIC DNA]</scope>
    <source>
        <strain evidence="1 2">BC-23</strain>
    </source>
</reference>
<sequence length="167" mass="18780">MELLNSIQDDVLRQMHEEAVNLFSRVADLRHFVVAKRPAADVCVTLKMFCVYAERLSGSNATRVTLADATERAEFNSSAGFLNSVGRHQLVQVAICDDKIPGTRGKSNLLFRPGAMYLIHRVEYVGIYDDLAKRSVQLEFNNYEQVCEIAPPREACEVLDELSSMHC</sequence>
<evidence type="ECO:0000313" key="2">
    <source>
        <dbReference type="Proteomes" id="UP000476176"/>
    </source>
</evidence>
<evidence type="ECO:0000313" key="1">
    <source>
        <dbReference type="EMBL" id="KAE9171660.1"/>
    </source>
</evidence>
<protein>
    <submittedName>
        <fullName evidence="1">Uncharacterized protein</fullName>
    </submittedName>
</protein>
<name>A0A6G0MM51_9STRA</name>
<accession>A0A6G0MM51</accession>
<dbReference type="EMBL" id="QXGC01004020">
    <property type="protein sequence ID" value="KAE9171660.1"/>
    <property type="molecule type" value="Genomic_DNA"/>
</dbReference>
<gene>
    <name evidence="1" type="ORF">PF004_g27491</name>
</gene>
<proteinExistence type="predicted"/>
<organism evidence="1 2">
    <name type="scientific">Phytophthora fragariae</name>
    <dbReference type="NCBI Taxonomy" id="53985"/>
    <lineage>
        <taxon>Eukaryota</taxon>
        <taxon>Sar</taxon>
        <taxon>Stramenopiles</taxon>
        <taxon>Oomycota</taxon>
        <taxon>Peronosporomycetes</taxon>
        <taxon>Peronosporales</taxon>
        <taxon>Peronosporaceae</taxon>
        <taxon>Phytophthora</taxon>
    </lineage>
</organism>